<name>A0A5B8WAX0_9SPHI</name>
<dbReference type="Pfam" id="PF20041">
    <property type="entry name" value="DUF6443"/>
    <property type="match status" value="1"/>
</dbReference>
<gene>
    <name evidence="3" type="ORF">FSB76_26355</name>
</gene>
<dbReference type="KEGG" id="mgk:FSB76_26355"/>
<evidence type="ECO:0000256" key="1">
    <source>
        <dbReference type="SAM" id="MobiDB-lite"/>
    </source>
</evidence>
<dbReference type="InterPro" id="IPR045619">
    <property type="entry name" value="DUF6443"/>
</dbReference>
<dbReference type="Proteomes" id="UP000321362">
    <property type="component" value="Chromosome"/>
</dbReference>
<evidence type="ECO:0000313" key="4">
    <source>
        <dbReference type="Proteomes" id="UP000321362"/>
    </source>
</evidence>
<feature type="compositionally biased region" description="Low complexity" evidence="1">
    <location>
        <begin position="1063"/>
        <end position="1074"/>
    </location>
</feature>
<dbReference type="PANTHER" id="PTHR32305:SF15">
    <property type="entry name" value="PROTEIN RHSA-RELATED"/>
    <property type="match status" value="1"/>
</dbReference>
<evidence type="ECO:0000313" key="3">
    <source>
        <dbReference type="EMBL" id="QEC79298.1"/>
    </source>
</evidence>
<dbReference type="Gene3D" id="2.180.10.10">
    <property type="entry name" value="RHS repeat-associated core"/>
    <property type="match status" value="1"/>
</dbReference>
<feature type="domain" description="DUF6443" evidence="2">
    <location>
        <begin position="113"/>
        <end position="247"/>
    </location>
</feature>
<dbReference type="NCBIfam" id="TIGR03696">
    <property type="entry name" value="Rhs_assc_core"/>
    <property type="match status" value="1"/>
</dbReference>
<dbReference type="PANTHER" id="PTHR32305">
    <property type="match status" value="1"/>
</dbReference>
<sequence length="1313" mass="142880">MTITRLKNVNMNKIYKIFFVFLGLFLRQSLDVCYAQAPSYVSTMTGTPVAGSYYNNSNITINPTFSFTAGTGSSLSLFITAPDCVPINANPSTAQNYIITSVPRIGGITDPSGLVNRSTCDLMQTVQYFDGLGRKLQIVQVKGSPADKDFIQPVIYDQFGREAFKYLPYTLTTETSDGSYKANALTAGYGVSAFYNPANTAAAQTQLAGAISHINSPYGQTIFEPSPLNRVTEQGAPGDTWQPNLTNADLSHTDRVAYATNDNTDIANIATTFKAMLYKVNIGTDGTRTLVNAGASAYTNGQLYVTISKDANWQSGDLRAGTVQTFKDKMGHVVLKRSFNKKPDNSIEMLSTYYVYDDYGNLAFVLPPGALPDGGTISSTTLDFWCYQYRYDERGRLVEKKLPGKGKEFIVYNTLNQVVMTQDANQRGNTNQTGTNPQWSVIKYDAQGRVVVTGLYTDAGSAAGTENRTGIQAAVTNNANLWENRIAGGNGYNTSAGVYLAYPTTLNTTLGVNYYDNYTIPSLPGVFDKHAEAGMSTMTTGLPTASLVKILDGTTGNNNMLWNVSYYDDFGRNIRGFSEHFKGGLVSVNNYDEIKSTYDFTSAVLTNSRVNYINSSSNTATQSVAVNLAYDYDHLGRKLRTWQGINGNTILLNSYVYNEIGQVSEKNLHSADNGKTFVQSVDYRYNNRGWLKSINNAALNNADPLINNDTNDAFGEEVSYDDYGTTALKQYNGNISAVSWQGKKQPSGLAAQIVQGYEYSYDKLNRLTLANYTTTGLTGRYNEAITYDAMGNIKKLNRYRDNNGLTPIDQLTYLYDNGDNSNRLLSVTDISGSDEGQLNGTAGYTYDNNGNLRVDNKKQLTFTYNHLNLPYTVTPATGSAITYIYDATGRKLRKVITGGNRDYINGIEYDAAGSLVFLATEEGRARPNASGYFYEYTLKDHLGNTRVLIGQDGQVAQQTDYYAFGLEMNRGGVVVPNPDNKYKYNGKELQDELSMNLYDYGARFYDPAIARWTNTDPLAEKNKRWSGYNYAANNPVRFIDPDGMEDKPAVGADGLTDDQWIESSNPSSDPNLSSAFKEVNKEDEQKKEKTNATTSSNQSTSSNGGGIIINGIIIPIPGMTTFIVIVGHYDLSKIVIGFQTSGAATGASVFGTSGNGYIQSAMFLGGPFKGYWYDYLGIEGQIIAETAAEGSVGLGRSYFIAFNNPKSAPETDTPDGFAGAYVGGGAMVGWKPLLGDVNVTGQYSKSKDGAWTVLSFGASVAIGPSIGLLSTGSIGAEGHMGTTKLIGGTPIPTGKRSIFGIMANWALHLYMGL</sequence>
<dbReference type="EMBL" id="CP042437">
    <property type="protein sequence ID" value="QEC79298.1"/>
    <property type="molecule type" value="Genomic_DNA"/>
</dbReference>
<dbReference type="InterPro" id="IPR050708">
    <property type="entry name" value="T6SS_VgrG/RHS"/>
</dbReference>
<dbReference type="InterPro" id="IPR022385">
    <property type="entry name" value="Rhs_assc_core"/>
</dbReference>
<evidence type="ECO:0000259" key="2">
    <source>
        <dbReference type="Pfam" id="PF20041"/>
    </source>
</evidence>
<protein>
    <submittedName>
        <fullName evidence="3">RHS repeat-associated core domain-containing protein</fullName>
    </submittedName>
</protein>
<feature type="compositionally biased region" description="Basic and acidic residues" evidence="1">
    <location>
        <begin position="1078"/>
        <end position="1090"/>
    </location>
</feature>
<keyword evidence="4" id="KW-1185">Reference proteome</keyword>
<proteinExistence type="predicted"/>
<feature type="region of interest" description="Disordered" evidence="1">
    <location>
        <begin position="1039"/>
        <end position="1101"/>
    </location>
</feature>
<organism evidence="3 4">
    <name type="scientific">Mucilaginibacter ginsenosidivorax</name>
    <dbReference type="NCBI Taxonomy" id="862126"/>
    <lineage>
        <taxon>Bacteria</taxon>
        <taxon>Pseudomonadati</taxon>
        <taxon>Bacteroidota</taxon>
        <taxon>Sphingobacteriia</taxon>
        <taxon>Sphingobacteriales</taxon>
        <taxon>Sphingobacteriaceae</taxon>
        <taxon>Mucilaginibacter</taxon>
    </lineage>
</organism>
<reference evidence="3 4" key="1">
    <citation type="journal article" date="2013" name="J. Microbiol.">
        <title>Mucilaginibacter ginsenosidivorax sp. nov., with ginsenoside converting activity isolated from sediment.</title>
        <authorList>
            <person name="Kim J.K."/>
            <person name="Choi T.E."/>
            <person name="Liu Q.M."/>
            <person name="Park H.Y."/>
            <person name="Yi T.H."/>
            <person name="Yoon M.H."/>
            <person name="Kim S.C."/>
            <person name="Im W.T."/>
        </authorList>
    </citation>
    <scope>NUCLEOTIDE SEQUENCE [LARGE SCALE GENOMIC DNA]</scope>
    <source>
        <strain evidence="3 4">KHI28</strain>
    </source>
</reference>
<accession>A0A5B8WAX0</accession>